<evidence type="ECO:0000259" key="1">
    <source>
        <dbReference type="Pfam" id="PF08268"/>
    </source>
</evidence>
<dbReference type="EMBL" id="QGKW02001660">
    <property type="protein sequence ID" value="KAF2579824.1"/>
    <property type="molecule type" value="Genomic_DNA"/>
</dbReference>
<dbReference type="Pfam" id="PF08268">
    <property type="entry name" value="FBA_3"/>
    <property type="match status" value="1"/>
</dbReference>
<dbReference type="PANTHER" id="PTHR31111:SF125">
    <property type="entry name" value="F-BOX PROTEIN CPR30-LIKE"/>
    <property type="match status" value="1"/>
</dbReference>
<dbReference type="InterPro" id="IPR017451">
    <property type="entry name" value="F-box-assoc_interact_dom"/>
</dbReference>
<dbReference type="NCBIfam" id="TIGR01640">
    <property type="entry name" value="F_box_assoc_1"/>
    <property type="match status" value="1"/>
</dbReference>
<feature type="domain" description="F-box associated beta-propeller type 3" evidence="1">
    <location>
        <begin position="23"/>
        <end position="286"/>
    </location>
</feature>
<accession>A0A8S9JCG5</accession>
<dbReference type="AlphaFoldDB" id="A0A8S9JCG5"/>
<dbReference type="InterPro" id="IPR013187">
    <property type="entry name" value="F-box-assoc_dom_typ3"/>
</dbReference>
<protein>
    <recommendedName>
        <fullName evidence="1">F-box associated beta-propeller type 3 domain-containing protein</fullName>
    </recommendedName>
</protein>
<dbReference type="PANTHER" id="PTHR31111">
    <property type="entry name" value="BNAA05G37150D PROTEIN-RELATED"/>
    <property type="match status" value="1"/>
</dbReference>
<organism evidence="2 3">
    <name type="scientific">Brassica cretica</name>
    <name type="common">Mustard</name>
    <dbReference type="NCBI Taxonomy" id="69181"/>
    <lineage>
        <taxon>Eukaryota</taxon>
        <taxon>Viridiplantae</taxon>
        <taxon>Streptophyta</taxon>
        <taxon>Embryophyta</taxon>
        <taxon>Tracheophyta</taxon>
        <taxon>Spermatophyta</taxon>
        <taxon>Magnoliopsida</taxon>
        <taxon>eudicotyledons</taxon>
        <taxon>Gunneridae</taxon>
        <taxon>Pentapetalae</taxon>
        <taxon>rosids</taxon>
        <taxon>malvids</taxon>
        <taxon>Brassicales</taxon>
        <taxon>Brassicaceae</taxon>
        <taxon>Brassiceae</taxon>
        <taxon>Brassica</taxon>
    </lineage>
</organism>
<comment type="caution">
    <text evidence="2">The sequence shown here is derived from an EMBL/GenBank/DDBJ whole genome shotgun (WGS) entry which is preliminary data.</text>
</comment>
<evidence type="ECO:0000313" key="3">
    <source>
        <dbReference type="Proteomes" id="UP000712281"/>
    </source>
</evidence>
<name>A0A8S9JCG5_BRACR</name>
<sequence>MCIEAMVISYHRLDRGSVFYSAVSRLHQSSFFSSSYHEITTFSALMSAAKDISRGLSCENFEYQYIREVICTQGESAFEISPRVLLPEISYHKYCNMGCDGFVGYDPVEDQVFTLLGGPKKQQLRSLDIQGTWNLSLEATFTGLSIDGIIYYIEKSDIGRNELVWFDFRLGRFERLYRIQMPITLQMNQLNELTLVNYKGKLGCIRHTDDSAEMWIMEDHHKKKQEWSKIIPCIPHTIIKILGFGPYGHCFAGVTPYGEIVIIPKRLESKERLKTYYYDPIPNVIKLQTLHLEKTMNVGHRYYEEYVPII</sequence>
<reference evidence="2" key="1">
    <citation type="submission" date="2019-12" db="EMBL/GenBank/DDBJ databases">
        <title>Genome sequencing and annotation of Brassica cretica.</title>
        <authorList>
            <person name="Studholme D.J."/>
            <person name="Sarris P.F."/>
        </authorList>
    </citation>
    <scope>NUCLEOTIDE SEQUENCE</scope>
    <source>
        <strain evidence="2">PFS-001/15</strain>
        <tissue evidence="2">Leaf</tissue>
    </source>
</reference>
<proteinExistence type="predicted"/>
<gene>
    <name evidence="2" type="ORF">F2Q68_00004123</name>
</gene>
<evidence type="ECO:0000313" key="2">
    <source>
        <dbReference type="EMBL" id="KAF2579824.1"/>
    </source>
</evidence>
<dbReference type="Proteomes" id="UP000712281">
    <property type="component" value="Unassembled WGS sequence"/>
</dbReference>